<protein>
    <submittedName>
        <fullName evidence="2">(African queen) hypothetical protein</fullName>
    </submittedName>
</protein>
<dbReference type="Proteomes" id="UP000789524">
    <property type="component" value="Unassembled WGS sequence"/>
</dbReference>
<proteinExistence type="predicted"/>
<feature type="region of interest" description="Disordered" evidence="1">
    <location>
        <begin position="43"/>
        <end position="93"/>
    </location>
</feature>
<feature type="compositionally biased region" description="Polar residues" evidence="1">
    <location>
        <begin position="78"/>
        <end position="93"/>
    </location>
</feature>
<organism evidence="2 3">
    <name type="scientific">Danaus chrysippus</name>
    <name type="common">African queen</name>
    <dbReference type="NCBI Taxonomy" id="151541"/>
    <lineage>
        <taxon>Eukaryota</taxon>
        <taxon>Metazoa</taxon>
        <taxon>Ecdysozoa</taxon>
        <taxon>Arthropoda</taxon>
        <taxon>Hexapoda</taxon>
        <taxon>Insecta</taxon>
        <taxon>Pterygota</taxon>
        <taxon>Neoptera</taxon>
        <taxon>Endopterygota</taxon>
        <taxon>Lepidoptera</taxon>
        <taxon>Glossata</taxon>
        <taxon>Ditrysia</taxon>
        <taxon>Papilionoidea</taxon>
        <taxon>Nymphalidae</taxon>
        <taxon>Danainae</taxon>
        <taxon>Danaini</taxon>
        <taxon>Danaina</taxon>
        <taxon>Danaus</taxon>
        <taxon>Anosia</taxon>
    </lineage>
</organism>
<evidence type="ECO:0000313" key="3">
    <source>
        <dbReference type="Proteomes" id="UP000789524"/>
    </source>
</evidence>
<evidence type="ECO:0000256" key="1">
    <source>
        <dbReference type="SAM" id="MobiDB-lite"/>
    </source>
</evidence>
<name>A0A8J2R0Y1_9NEOP</name>
<gene>
    <name evidence="2" type="ORF">DCHRY22_LOCUS11257</name>
</gene>
<dbReference type="AlphaFoldDB" id="A0A8J2R0Y1"/>
<comment type="caution">
    <text evidence="2">The sequence shown here is derived from an EMBL/GenBank/DDBJ whole genome shotgun (WGS) entry which is preliminary data.</text>
</comment>
<dbReference type="EMBL" id="CAKASE010000074">
    <property type="protein sequence ID" value="CAG9575335.1"/>
    <property type="molecule type" value="Genomic_DNA"/>
</dbReference>
<reference evidence="2" key="1">
    <citation type="submission" date="2021-09" db="EMBL/GenBank/DDBJ databases">
        <authorList>
            <person name="Martin H S."/>
        </authorList>
    </citation>
    <scope>NUCLEOTIDE SEQUENCE</scope>
</reference>
<sequence>MPSQPVLPPPPPPLAAAPLPPRLSVVSKSFLIVKARRFPRTLARPSPRYVRASPGRGSGNVETSLSKDSAPGEDTPIQILSTLITSSGDRSYR</sequence>
<accession>A0A8J2R0Y1</accession>
<keyword evidence="3" id="KW-1185">Reference proteome</keyword>
<evidence type="ECO:0000313" key="2">
    <source>
        <dbReference type="EMBL" id="CAG9575335.1"/>
    </source>
</evidence>